<proteinExistence type="predicted"/>
<dbReference type="PANTHER" id="PTHR46580">
    <property type="entry name" value="SENSOR KINASE-RELATED"/>
    <property type="match status" value="1"/>
</dbReference>
<dbReference type="InterPro" id="IPR028994">
    <property type="entry name" value="Integrin_alpha_N"/>
</dbReference>
<comment type="caution">
    <text evidence="5">The sequence shown here is derived from an EMBL/GenBank/DDBJ whole genome shotgun (WGS) entry which is preliminary data.</text>
</comment>
<dbReference type="CDD" id="cd00161">
    <property type="entry name" value="beta-trefoil_Ricin-like"/>
    <property type="match status" value="1"/>
</dbReference>
<dbReference type="InterPro" id="IPR013517">
    <property type="entry name" value="FG-GAP"/>
</dbReference>
<keyword evidence="6" id="KW-1185">Reference proteome</keyword>
<dbReference type="SUPFAM" id="SSF50370">
    <property type="entry name" value="Ricin B-like lectins"/>
    <property type="match status" value="1"/>
</dbReference>
<dbReference type="EMBL" id="BONX01000002">
    <property type="protein sequence ID" value="GIG93618.1"/>
    <property type="molecule type" value="Genomic_DNA"/>
</dbReference>
<evidence type="ECO:0000313" key="5">
    <source>
        <dbReference type="EMBL" id="GIG93618.1"/>
    </source>
</evidence>
<dbReference type="InterPro" id="IPR035992">
    <property type="entry name" value="Ricin_B-like_lectins"/>
</dbReference>
<protein>
    <recommendedName>
        <fullName evidence="4">Ricin B lectin domain-containing protein</fullName>
    </recommendedName>
</protein>
<feature type="domain" description="Ricin B lectin" evidence="4">
    <location>
        <begin position="1079"/>
        <end position="1153"/>
    </location>
</feature>
<dbReference type="Gene3D" id="2.40.128.340">
    <property type="match status" value="3"/>
</dbReference>
<feature type="chain" id="PRO_5045829924" description="Ricin B lectin domain-containing protein" evidence="3">
    <location>
        <begin position="27"/>
        <end position="1230"/>
    </location>
</feature>
<reference evidence="5 6" key="1">
    <citation type="submission" date="2021-01" db="EMBL/GenBank/DDBJ databases">
        <title>Whole genome shotgun sequence of Plantactinospora mayteni NBRC 109088.</title>
        <authorList>
            <person name="Komaki H."/>
            <person name="Tamura T."/>
        </authorList>
    </citation>
    <scope>NUCLEOTIDE SEQUENCE [LARGE SCALE GENOMIC DNA]</scope>
    <source>
        <strain evidence="5 6">NBRC 109088</strain>
    </source>
</reference>
<keyword evidence="1 3" id="KW-0732">Signal</keyword>
<dbReference type="PANTHER" id="PTHR46580:SF2">
    <property type="entry name" value="MAM DOMAIN-CONTAINING PROTEIN"/>
    <property type="match status" value="1"/>
</dbReference>
<evidence type="ECO:0000259" key="4">
    <source>
        <dbReference type="Pfam" id="PF14200"/>
    </source>
</evidence>
<dbReference type="PROSITE" id="PS50231">
    <property type="entry name" value="RICIN_B_LECTIN"/>
    <property type="match status" value="1"/>
</dbReference>
<sequence length="1230" mass="129660">MTLRFGAAGWSVALLTALVVGSGAPAGSAGPASAHAALSRPPTASAAPDPVGGVEAARAAETARRTGVPVEIVGERTETARVFANPSGTRTLEQYVLPVRAQRDGRWVPIDTRLVRDAAGGVSPGATPIGLRLSGGGSGPLVTAEQDGAELGLTWPAPLPAPVLDGDTATYPEVLPGVDLQVRVNGVGFSQFLVVKNAAAAANPALRRIRFGTSTRKLTLRAGADGGSTAVDATGRAVFASGPPVMWDSTPEPPEATGATLRIAPDAESGRGEEARPAPGRQRVMDLEVNPGELVVVPDQKMLTAPDTRYPVYIDPSYSAAQYRWTLVNKDAAGKSYWTDDFYREDVRVGTVYDSGDGPWRTFFQMNIARVARATVSRAWFSISMTHTANCAESSVELWHTRPIDPAVGVTWNNSAGNWLGGAALATRDGKANKSRCGQPPMLMEFGLTPDTVTPVVQEAVRGVNGPQEAIGFGLKIPDDHEGKELYWKRFNPATARLNIEYNTPPESPTSVSTVPPTPCGTAAAPTALNTATPTFTAVGYDPNSDNVTNELEILSGETVLTSLSSGTVGSGSVVRWPPVPAGTLPTDQPGAVFSYRARTRDSGPPGGYGERCWFTVDASRPLPPTLTSTDYPGPTPVKAVGEVGTVTFAPSGAETDVAGYRYGFSQDVTTMWVAAGADGRATVPVTLWPQFATDTGDVRRTLWARAVDRAGNNSGLSSGRELVARGRTVSDPAVSADVNGDRRGDVTALVDHGHGQTAVWNLLSAPGGFHPGYVAWDTGISGGFPAELVRSVTGDFDGNGRTDVAIFREDADRMVRLFLLPADGNRFSAVSEPVWTGDIFRLSHLKVVAGDFDADGDDDIAALQGLAGGQLKLWAYLSTGNGFAAPALSWDSGATGAGVAGANLVAADVDGDGDDDVVDMHDMGNAQTHMRIHHATAGVFGGPVTRWDSGVGAFDARRARFVAGDVDGDALRRAEVVALYDDGNATARLVTWKGDGTVWTPTTRWSSGVGGFDATRGTLAAGDFDADGRTDIASLYDTGGGKRRLYTFISTGSGFADKRADWEGYVSEARPTVHVDPNRRYRIHPVHSNKCFDVPGGSTANDAILDQWDCVTTATWETFRFERVGGSPYYLIRTAADKCLDIAGYSLLDNAHTLQYACYEAGAAKSNQQFRLDLVAGGGYEPVVQLRVVHSEKCLRVSGASIANGARIVQAPCAAVPPSDQRFALRLEP</sequence>
<organism evidence="5 6">
    <name type="scientific">Plantactinospora mayteni</name>
    <dbReference type="NCBI Taxonomy" id="566021"/>
    <lineage>
        <taxon>Bacteria</taxon>
        <taxon>Bacillati</taxon>
        <taxon>Actinomycetota</taxon>
        <taxon>Actinomycetes</taxon>
        <taxon>Micromonosporales</taxon>
        <taxon>Micromonosporaceae</taxon>
        <taxon>Plantactinospora</taxon>
    </lineage>
</organism>
<evidence type="ECO:0000313" key="6">
    <source>
        <dbReference type="Proteomes" id="UP000621500"/>
    </source>
</evidence>
<gene>
    <name evidence="5" type="ORF">Pma05_01910</name>
</gene>
<dbReference type="Gene3D" id="2.80.10.50">
    <property type="match status" value="1"/>
</dbReference>
<dbReference type="InterPro" id="IPR000772">
    <property type="entry name" value="Ricin_B_lectin"/>
</dbReference>
<dbReference type="SUPFAM" id="SSF69318">
    <property type="entry name" value="Integrin alpha N-terminal domain"/>
    <property type="match status" value="1"/>
</dbReference>
<feature type="compositionally biased region" description="Low complexity" evidence="2">
    <location>
        <begin position="29"/>
        <end position="39"/>
    </location>
</feature>
<dbReference type="Proteomes" id="UP000621500">
    <property type="component" value="Unassembled WGS sequence"/>
</dbReference>
<feature type="signal peptide" evidence="3">
    <location>
        <begin position="1"/>
        <end position="26"/>
    </location>
</feature>
<dbReference type="Pfam" id="PF13517">
    <property type="entry name" value="FG-GAP_3"/>
    <property type="match status" value="1"/>
</dbReference>
<evidence type="ECO:0000256" key="2">
    <source>
        <dbReference type="SAM" id="MobiDB-lite"/>
    </source>
</evidence>
<evidence type="ECO:0000256" key="1">
    <source>
        <dbReference type="ARBA" id="ARBA00022729"/>
    </source>
</evidence>
<feature type="region of interest" description="Disordered" evidence="2">
    <location>
        <begin position="29"/>
        <end position="54"/>
    </location>
</feature>
<dbReference type="Pfam" id="PF14200">
    <property type="entry name" value="RicinB_lectin_2"/>
    <property type="match status" value="1"/>
</dbReference>
<evidence type="ECO:0000256" key="3">
    <source>
        <dbReference type="SAM" id="SignalP"/>
    </source>
</evidence>
<accession>A0ABQ4EFX0</accession>
<name>A0ABQ4EFX0_9ACTN</name>